<dbReference type="EMBL" id="FBWG01000050">
    <property type="protein sequence ID" value="CUX63499.1"/>
    <property type="molecule type" value="Genomic_DNA"/>
</dbReference>
<accession>A0A1S7S6W0</accession>
<evidence type="ECO:0000256" key="1">
    <source>
        <dbReference type="SAM" id="MobiDB-lite"/>
    </source>
</evidence>
<protein>
    <submittedName>
        <fullName evidence="2">Uncharacterized protein</fullName>
    </submittedName>
</protein>
<evidence type="ECO:0000313" key="2">
    <source>
        <dbReference type="EMBL" id="CUX63499.1"/>
    </source>
</evidence>
<sequence length="57" mass="6260">MRMNLWEVVQASRQAPKLSIPGQPRKRLVDGRARGHVQEITGREDTAAPAGTGTLHN</sequence>
<evidence type="ECO:0000313" key="3">
    <source>
        <dbReference type="Proteomes" id="UP000191987"/>
    </source>
</evidence>
<name>A0A1S7S6W0_9HYPH</name>
<organism evidence="2 3">
    <name type="scientific">Agrobacterium deltaense Zutra 3/1</name>
    <dbReference type="NCBI Taxonomy" id="1183427"/>
    <lineage>
        <taxon>Bacteria</taxon>
        <taxon>Pseudomonadati</taxon>
        <taxon>Pseudomonadota</taxon>
        <taxon>Alphaproteobacteria</taxon>
        <taxon>Hyphomicrobiales</taxon>
        <taxon>Rhizobiaceae</taxon>
        <taxon>Rhizobium/Agrobacterium group</taxon>
        <taxon>Agrobacterium</taxon>
    </lineage>
</organism>
<reference evidence="2 3" key="1">
    <citation type="submission" date="2016-01" db="EMBL/GenBank/DDBJ databases">
        <authorList>
            <person name="Oliw E.H."/>
        </authorList>
    </citation>
    <scope>NUCLEOTIDE SEQUENCE [LARGE SCALE GENOMIC DNA]</scope>
    <source>
        <strain evidence="2 3">Zutra 3-1</strain>
    </source>
</reference>
<dbReference type="AlphaFoldDB" id="A0A1S7S6W0"/>
<feature type="region of interest" description="Disordered" evidence="1">
    <location>
        <begin position="36"/>
        <end position="57"/>
    </location>
</feature>
<gene>
    <name evidence="2" type="ORF">AGR7C_pTi0140</name>
</gene>
<dbReference type="Proteomes" id="UP000191987">
    <property type="component" value="Unassembled WGS sequence"/>
</dbReference>
<proteinExistence type="predicted"/>
<feature type="compositionally biased region" description="Basic and acidic residues" evidence="1">
    <location>
        <begin position="36"/>
        <end position="46"/>
    </location>
</feature>